<dbReference type="GO" id="GO:0003677">
    <property type="term" value="F:DNA binding"/>
    <property type="evidence" value="ECO:0007669"/>
    <property type="project" value="InterPro"/>
</dbReference>
<feature type="compositionally biased region" description="Gly residues" evidence="1">
    <location>
        <begin position="302"/>
        <end position="317"/>
    </location>
</feature>
<feature type="compositionally biased region" description="Basic and acidic residues" evidence="1">
    <location>
        <begin position="347"/>
        <end position="358"/>
    </location>
</feature>
<evidence type="ECO:0000313" key="5">
    <source>
        <dbReference type="Proteomes" id="UP000290218"/>
    </source>
</evidence>
<dbReference type="Pfam" id="PF08281">
    <property type="entry name" value="Sigma70_r4_2"/>
    <property type="match status" value="1"/>
</dbReference>
<proteinExistence type="predicted"/>
<evidence type="ECO:0000256" key="1">
    <source>
        <dbReference type="SAM" id="MobiDB-lite"/>
    </source>
</evidence>
<dbReference type="GO" id="GO:0016987">
    <property type="term" value="F:sigma factor activity"/>
    <property type="evidence" value="ECO:0007669"/>
    <property type="project" value="InterPro"/>
</dbReference>
<feature type="transmembrane region" description="Helical" evidence="2">
    <location>
        <begin position="221"/>
        <end position="242"/>
    </location>
</feature>
<dbReference type="Proteomes" id="UP000290218">
    <property type="component" value="Unassembled WGS sequence"/>
</dbReference>
<evidence type="ECO:0000313" key="4">
    <source>
        <dbReference type="EMBL" id="RXK53330.1"/>
    </source>
</evidence>
<dbReference type="SUPFAM" id="SSF88659">
    <property type="entry name" value="Sigma3 and sigma4 domains of RNA polymerase sigma factors"/>
    <property type="match status" value="1"/>
</dbReference>
<dbReference type="InterPro" id="IPR051266">
    <property type="entry name" value="CLCR"/>
</dbReference>
<dbReference type="Gene3D" id="1.10.10.10">
    <property type="entry name" value="Winged helix-like DNA-binding domain superfamily/Winged helix DNA-binding domain"/>
    <property type="match status" value="1"/>
</dbReference>
<organism evidence="4 5">
    <name type="scientific">Oleiharenicola lentus</name>
    <dbReference type="NCBI Taxonomy" id="2508720"/>
    <lineage>
        <taxon>Bacteria</taxon>
        <taxon>Pseudomonadati</taxon>
        <taxon>Verrucomicrobiota</taxon>
        <taxon>Opitutia</taxon>
        <taxon>Opitutales</taxon>
        <taxon>Opitutaceae</taxon>
        <taxon>Oleiharenicola</taxon>
    </lineage>
</organism>
<reference evidence="4 5" key="1">
    <citation type="submission" date="2019-01" db="EMBL/GenBank/DDBJ databases">
        <title>Lacunisphaera sp. strain TWA-58.</title>
        <authorList>
            <person name="Chen W.-M."/>
        </authorList>
    </citation>
    <scope>NUCLEOTIDE SEQUENCE [LARGE SCALE GENOMIC DNA]</scope>
    <source>
        <strain evidence="4 5">TWA-58</strain>
    </source>
</reference>
<dbReference type="RefSeq" id="WP_129048920.1">
    <property type="nucleotide sequence ID" value="NZ_SDHX01000002.1"/>
</dbReference>
<dbReference type="AlphaFoldDB" id="A0A4Q1C4M4"/>
<dbReference type="SUPFAM" id="SSF53300">
    <property type="entry name" value="vWA-like"/>
    <property type="match status" value="1"/>
</dbReference>
<feature type="compositionally biased region" description="Basic and acidic residues" evidence="1">
    <location>
        <begin position="288"/>
        <end position="299"/>
    </location>
</feature>
<sequence length="845" mass="88531">MLERHGAALRTYLGTLPGAEAARAEAVLLALPRELEKAGELDDDPAVWLFAHVRRQMLGAGQRGDVLLGEAAGAADEEESNEGQDARVAVHRAFARLTAKQQEAVRLRFQFGFNPEEMARITGLSLGGAEGLMEHALSRIVQAMPATQGKAAVRITDPRIIGYALDEMGAAEKKAFVEAASGGKDLLETADTIRRAVRTLTEILQNGAPPPRRKRSGGVPVTRVILGVAALLAVAGAVWWWAKGRGEPVQDSKPAPSVAAQEGGEAQEEHAPEADGVAGSLRTRKRELRPGEAEWERKAFGRGSGQAAGLAGGGGGAAESAGDSSPRESSGGGTGSQASIDSPGEPEPERGARDREEPAAVLLPGGAGGAGAVSGALPDKAPAAGSGAATGTPNAESRVVFSGKPASVNLPTSKGTARPPEPGLKDLQHALARGEWSAAQRVSPAALLRQVPPEWPAPGAQPVPLAVQMEMAPSPFTPGRQVMRVVVQAKPAAPPVRPPANIVFAIDVSDSMNAPNRLPLVQAGVRLLAERLRPDDRVAVVTYAAAAQEVRGSEPIGVGGRELRAALAGLSAGGRTNGYEGLMLAYDTARAARRASGINAVILCTDGNFNLGETDEQALAALANRFAAEGIKLSVFGFGRSDRNDLRLELLARAGGGQSCYVNTEEEAERLLAGQVAGLLEPVAREVDWRVSFNPERVAEAQRLGGQDGEVASELLPGRRLAAVYELNLRAEAEAAVATLGRVRVDFLPAGERRPALMQQTLAAPSRDWAQASPGFRFAVAMVELGRILQAEPAQAPPALDQLERWVVAHLPDDAGGYRRELQETLRIAREAAARGSDQARKSPE</sequence>
<evidence type="ECO:0000256" key="2">
    <source>
        <dbReference type="SAM" id="Phobius"/>
    </source>
</evidence>
<dbReference type="InterPro" id="IPR036388">
    <property type="entry name" value="WH-like_DNA-bd_sf"/>
</dbReference>
<dbReference type="InterPro" id="IPR013324">
    <property type="entry name" value="RNA_pol_sigma_r3/r4-like"/>
</dbReference>
<dbReference type="GO" id="GO:0006352">
    <property type="term" value="P:DNA-templated transcription initiation"/>
    <property type="evidence" value="ECO:0007669"/>
    <property type="project" value="InterPro"/>
</dbReference>
<dbReference type="InterPro" id="IPR036465">
    <property type="entry name" value="vWFA_dom_sf"/>
</dbReference>
<dbReference type="OrthoDB" id="140153at2"/>
<feature type="region of interest" description="Disordered" evidence="1">
    <location>
        <begin position="246"/>
        <end position="374"/>
    </location>
</feature>
<keyword evidence="2" id="KW-0472">Membrane</keyword>
<gene>
    <name evidence="4" type="ORF">ESB00_16670</name>
</gene>
<dbReference type="InterPro" id="IPR002035">
    <property type="entry name" value="VWF_A"/>
</dbReference>
<evidence type="ECO:0000259" key="3">
    <source>
        <dbReference type="PROSITE" id="PS50234"/>
    </source>
</evidence>
<dbReference type="SMART" id="SM00327">
    <property type="entry name" value="VWA"/>
    <property type="match status" value="1"/>
</dbReference>
<name>A0A4Q1C4M4_9BACT</name>
<dbReference type="InterPro" id="IPR013249">
    <property type="entry name" value="RNA_pol_sigma70_r4_t2"/>
</dbReference>
<accession>A0A4Q1C4M4</accession>
<dbReference type="PANTHER" id="PTHR10579">
    <property type="entry name" value="CALCIUM-ACTIVATED CHLORIDE CHANNEL REGULATOR"/>
    <property type="match status" value="1"/>
</dbReference>
<dbReference type="PROSITE" id="PS50234">
    <property type="entry name" value="VWFA"/>
    <property type="match status" value="1"/>
</dbReference>
<dbReference type="PANTHER" id="PTHR10579:SF43">
    <property type="entry name" value="ZINC FINGER (C3HC4-TYPE RING FINGER) FAMILY PROTEIN"/>
    <property type="match status" value="1"/>
</dbReference>
<keyword evidence="2" id="KW-1133">Transmembrane helix</keyword>
<feature type="domain" description="VWFA" evidence="3">
    <location>
        <begin position="501"/>
        <end position="683"/>
    </location>
</feature>
<dbReference type="Gene3D" id="3.40.50.410">
    <property type="entry name" value="von Willebrand factor, type A domain"/>
    <property type="match status" value="1"/>
</dbReference>
<protein>
    <submittedName>
        <fullName evidence="4">VWA domain-containing protein</fullName>
    </submittedName>
</protein>
<keyword evidence="5" id="KW-1185">Reference proteome</keyword>
<comment type="caution">
    <text evidence="4">The sequence shown here is derived from an EMBL/GenBank/DDBJ whole genome shotgun (WGS) entry which is preliminary data.</text>
</comment>
<keyword evidence="2" id="KW-0812">Transmembrane</keyword>
<dbReference type="EMBL" id="SDHX01000002">
    <property type="protein sequence ID" value="RXK53330.1"/>
    <property type="molecule type" value="Genomic_DNA"/>
</dbReference>
<dbReference type="Pfam" id="PF00092">
    <property type="entry name" value="VWA"/>
    <property type="match status" value="1"/>
</dbReference>